<dbReference type="Proteomes" id="UP000225314">
    <property type="component" value="Segment"/>
</dbReference>
<evidence type="ECO:0000313" key="1">
    <source>
        <dbReference type="EMBL" id="AKA61148.1"/>
    </source>
</evidence>
<name>A0A1S5NQ35_9CAUD</name>
<evidence type="ECO:0000313" key="2">
    <source>
        <dbReference type="Proteomes" id="UP000225314"/>
    </source>
</evidence>
<reference evidence="1 2" key="1">
    <citation type="journal article" date="2017" name="Appl. Microbiol. Biotechnol.">
        <title>The temperate Burkholderia phage AP3 of the Peduovirinae shows efficient antimicrobial activity against B. cenocepacia of the IIIA lineage.</title>
        <authorList>
            <person name="Roszniowski B."/>
            <person name="Latka A."/>
            <person name="Maciejewska B."/>
            <person name="Vandenheuvel D."/>
            <person name="Olszak T."/>
            <person name="Briers Y."/>
            <person name="Holt G.S."/>
            <person name="Valvano M.A."/>
            <person name="Lavigne R."/>
            <person name="Smith D.L."/>
            <person name="Drulis-Kawa Z."/>
        </authorList>
    </citation>
    <scope>NUCLEOTIDE SEQUENCE [LARGE SCALE GENOMIC DNA]</scope>
</reference>
<gene>
    <name evidence="1" type="ORF">vB_BceM_AP3_0027</name>
</gene>
<proteinExistence type="predicted"/>
<protein>
    <submittedName>
        <fullName evidence="1">Uncharacterized protein</fullName>
    </submittedName>
</protein>
<dbReference type="EMBL" id="KP966108">
    <property type="protein sequence ID" value="AKA61148.1"/>
    <property type="molecule type" value="Genomic_DNA"/>
</dbReference>
<sequence length="112" mass="12106">MAIKKNVVLALTGATAGYHVIGNVTLDVLSRTTVASINSYVSEDTYKAGKQPLQLSSTISVEGVPEENEGAVPYIHRRLIEAKPADEKPTDERPMMYNAPDRYMLAGGEIVA</sequence>
<organism evidence="1 2">
    <name type="scientific">Burkholderia phage AP3</name>
    <dbReference type="NCBI Taxonomy" id="1636201"/>
    <lineage>
        <taxon>Viruses</taxon>
        <taxon>Duplodnaviria</taxon>
        <taxon>Heunggongvirae</taxon>
        <taxon>Uroviricota</taxon>
        <taxon>Caudoviricetes</taxon>
        <taxon>Peduoviridae</taxon>
        <taxon>Aptresvirus</taxon>
        <taxon>Aptresvirus AP3</taxon>
    </lineage>
</organism>
<accession>A0A1S5NQ35</accession>
<keyword evidence="2" id="KW-1185">Reference proteome</keyword>